<proteinExistence type="predicted"/>
<keyword evidence="2" id="KW-1185">Reference proteome</keyword>
<sequence length="240" mass="26399">MMHLQFDPRRAFRAARILAKNPDDLPQVFTIIESLSLDTLERAASRLRRSETGRALLAKKPDIVDVLADRAALARLPDGSLGRAYLDFVERENISAQGIRDAAAKGATLTKALPAPLDWVNARMRDTHDLWHAATGYHGDVLGETALLAFSLAQTKNPAIGLIVGIGLLLTSGSPDAQRARATILDGFRRGRKAAWFPAVDWESLLALPVEEVRRRLNLEAPRDYRPIRSAELKAQRAAA</sequence>
<dbReference type="PANTHER" id="PTHR12922:SF7">
    <property type="entry name" value="UBIQUINONE BIOSYNTHESIS PROTEIN COQ4 HOMOLOG, MITOCHONDRIAL"/>
    <property type="match status" value="1"/>
</dbReference>
<dbReference type="RefSeq" id="WP_395821253.1">
    <property type="nucleotide sequence ID" value="NZ_CP043494.1"/>
</dbReference>
<dbReference type="Pfam" id="PF05019">
    <property type="entry name" value="Coq4"/>
    <property type="match status" value="1"/>
</dbReference>
<dbReference type="InterPro" id="IPR007715">
    <property type="entry name" value="Coq4"/>
</dbReference>
<evidence type="ECO:0000313" key="1">
    <source>
        <dbReference type="EMBL" id="WNG45767.1"/>
    </source>
</evidence>
<organism evidence="1 2">
    <name type="scientific">Archangium minus</name>
    <dbReference type="NCBI Taxonomy" id="83450"/>
    <lineage>
        <taxon>Bacteria</taxon>
        <taxon>Pseudomonadati</taxon>
        <taxon>Myxococcota</taxon>
        <taxon>Myxococcia</taxon>
        <taxon>Myxococcales</taxon>
        <taxon>Cystobacterineae</taxon>
        <taxon>Archangiaceae</taxon>
        <taxon>Archangium</taxon>
    </lineage>
</organism>
<evidence type="ECO:0000313" key="2">
    <source>
        <dbReference type="Proteomes" id="UP001611383"/>
    </source>
</evidence>
<reference evidence="1 2" key="1">
    <citation type="submission" date="2019-08" db="EMBL/GenBank/DDBJ databases">
        <title>Archangium and Cystobacter genomes.</title>
        <authorList>
            <person name="Chen I.-C.K."/>
            <person name="Wielgoss S."/>
        </authorList>
    </citation>
    <scope>NUCLEOTIDE SEQUENCE [LARGE SCALE GENOMIC DNA]</scope>
    <source>
        <strain evidence="1 2">Cbm 6</strain>
    </source>
</reference>
<dbReference type="Proteomes" id="UP001611383">
    <property type="component" value="Chromosome"/>
</dbReference>
<dbReference type="PANTHER" id="PTHR12922">
    <property type="entry name" value="UBIQUINONE BIOSYNTHESIS PROTEIN"/>
    <property type="match status" value="1"/>
</dbReference>
<evidence type="ECO:0008006" key="3">
    <source>
        <dbReference type="Google" id="ProtNLM"/>
    </source>
</evidence>
<accession>A0ABY9WPM9</accession>
<gene>
    <name evidence="1" type="ORF">F0U60_17855</name>
</gene>
<protein>
    <recommendedName>
        <fullName evidence="3">Ubiquinone biosynthesis protein</fullName>
    </recommendedName>
</protein>
<dbReference type="EMBL" id="CP043494">
    <property type="protein sequence ID" value="WNG45767.1"/>
    <property type="molecule type" value="Genomic_DNA"/>
</dbReference>
<name>A0ABY9WPM9_9BACT</name>